<dbReference type="AlphaFoldDB" id="A0A1X1TND1"/>
<name>A0A1X1TND1_9MYCO</name>
<dbReference type="EMBL" id="LQOT01000040">
    <property type="protein sequence ID" value="ORV45988.1"/>
    <property type="molecule type" value="Genomic_DNA"/>
</dbReference>
<gene>
    <name evidence="1" type="ORF">AWC02_11660</name>
</gene>
<proteinExistence type="predicted"/>
<comment type="caution">
    <text evidence="1">The sequence shown here is derived from an EMBL/GenBank/DDBJ whole genome shotgun (WGS) entry which is preliminary data.</text>
</comment>
<keyword evidence="2" id="KW-1185">Reference proteome</keyword>
<accession>A0A1X1TND1</accession>
<reference evidence="1 2" key="1">
    <citation type="submission" date="2016-01" db="EMBL/GenBank/DDBJ databases">
        <title>The new phylogeny of the genus Mycobacterium.</title>
        <authorList>
            <person name="Tarcisio F."/>
            <person name="Conor M."/>
            <person name="Antonella G."/>
            <person name="Elisabetta G."/>
            <person name="Giulia F.S."/>
            <person name="Sara T."/>
            <person name="Anna F."/>
            <person name="Clotilde B."/>
            <person name="Roberto B."/>
            <person name="Veronica D.S."/>
            <person name="Fabio R."/>
            <person name="Monica P."/>
            <person name="Olivier J."/>
            <person name="Enrico T."/>
            <person name="Nicola S."/>
        </authorList>
    </citation>
    <scope>NUCLEOTIDE SEQUENCE [LARGE SCALE GENOMIC DNA]</scope>
    <source>
        <strain evidence="1 2">ATCC 27353</strain>
    </source>
</reference>
<dbReference type="Proteomes" id="UP000193465">
    <property type="component" value="Unassembled WGS sequence"/>
</dbReference>
<organism evidence="1 2">
    <name type="scientific">Mycolicibacter engbaekii</name>
    <dbReference type="NCBI Taxonomy" id="188915"/>
    <lineage>
        <taxon>Bacteria</taxon>
        <taxon>Bacillati</taxon>
        <taxon>Actinomycetota</taxon>
        <taxon>Actinomycetes</taxon>
        <taxon>Mycobacteriales</taxon>
        <taxon>Mycobacteriaceae</taxon>
        <taxon>Mycolicibacter</taxon>
    </lineage>
</organism>
<protein>
    <submittedName>
        <fullName evidence="1">Uncharacterized protein</fullName>
    </submittedName>
</protein>
<sequence>MDEHTWSLPGPRTLITGTLDELKRGRHVCLVLPAGMAADPSVTDSLSVAIVEEASRITTARRIFADLECDSLLEVFAHTVDPDDPPATVPDLLAHYQGDGTVFVTVAAEHTDRQRDEFPKFLQRLEQDTHNVASDSRLSLVVICGRGDLPTFRGGESSDVSLATLWWWNRIARWDTAAHICHLDGPRISDRFLADIRSETIVEVARWDLALAGQLAQDWSGDPADLSEHLAEADIPGDQLGETREGCGLRPAEGLLEPWDAGLIDGWHDTYSAAPTPQRLRRLVWAAQARIVLPWIEQRREVLQQNTIDKLTRKRFNDALQTLFTPPLNDAGLVEIGHLYRIIDARLGRTEPALRSTAWRLRDARNRSAHLQPLSLGELTELIAACRDVY</sequence>
<dbReference type="RefSeq" id="WP_085128908.1">
    <property type="nucleotide sequence ID" value="NZ_LQOT01000040.1"/>
</dbReference>
<evidence type="ECO:0000313" key="2">
    <source>
        <dbReference type="Proteomes" id="UP000193465"/>
    </source>
</evidence>
<evidence type="ECO:0000313" key="1">
    <source>
        <dbReference type="EMBL" id="ORV45988.1"/>
    </source>
</evidence>